<keyword evidence="2 5" id="KW-0812">Transmembrane</keyword>
<feature type="domain" description="ABC transmembrane type-1" evidence="6">
    <location>
        <begin position="114"/>
        <end position="271"/>
    </location>
</feature>
<evidence type="ECO:0000313" key="7">
    <source>
        <dbReference type="EMBL" id="MBA5763183.1"/>
    </source>
</evidence>
<dbReference type="Gene3D" id="1.20.1560.10">
    <property type="entry name" value="ABC transporter type 1, transmembrane domain"/>
    <property type="match status" value="1"/>
</dbReference>
<dbReference type="InterPro" id="IPR011527">
    <property type="entry name" value="ABC1_TM_dom"/>
</dbReference>
<comment type="subcellular location">
    <subcellularLocation>
        <location evidence="1">Cell membrane</location>
        <topology evidence="1">Multi-pass membrane protein</topology>
    </subcellularLocation>
</comment>
<feature type="transmembrane region" description="Helical" evidence="5">
    <location>
        <begin position="122"/>
        <end position="140"/>
    </location>
</feature>
<evidence type="ECO:0000256" key="1">
    <source>
        <dbReference type="ARBA" id="ARBA00004651"/>
    </source>
</evidence>
<dbReference type="AlphaFoldDB" id="A0A7W2FS04"/>
<evidence type="ECO:0000256" key="2">
    <source>
        <dbReference type="ARBA" id="ARBA00022692"/>
    </source>
</evidence>
<reference evidence="7 8" key="1">
    <citation type="submission" date="2020-07" db="EMBL/GenBank/DDBJ databases">
        <title>Vibrio marinisediminis sp. nov., isolated from marine sediment.</title>
        <authorList>
            <person name="Ji X."/>
        </authorList>
    </citation>
    <scope>NUCLEOTIDE SEQUENCE [LARGE SCALE GENOMIC DNA]</scope>
    <source>
        <strain evidence="7 8">404</strain>
    </source>
</reference>
<evidence type="ECO:0000259" key="6">
    <source>
        <dbReference type="PROSITE" id="PS50929"/>
    </source>
</evidence>
<protein>
    <submittedName>
        <fullName evidence="7">ABC transporter permease</fullName>
    </submittedName>
</protein>
<dbReference type="GO" id="GO:0005886">
    <property type="term" value="C:plasma membrane"/>
    <property type="evidence" value="ECO:0007669"/>
    <property type="project" value="UniProtKB-SubCell"/>
</dbReference>
<proteinExistence type="predicted"/>
<keyword evidence="8" id="KW-1185">Reference proteome</keyword>
<dbReference type="InterPro" id="IPR036640">
    <property type="entry name" value="ABC1_TM_sf"/>
</dbReference>
<dbReference type="Proteomes" id="UP000571701">
    <property type="component" value="Unassembled WGS sequence"/>
</dbReference>
<feature type="transmembrane region" description="Helical" evidence="5">
    <location>
        <begin position="21"/>
        <end position="45"/>
    </location>
</feature>
<evidence type="ECO:0000256" key="4">
    <source>
        <dbReference type="ARBA" id="ARBA00023136"/>
    </source>
</evidence>
<feature type="transmembrane region" description="Helical" evidence="5">
    <location>
        <begin position="146"/>
        <end position="164"/>
    </location>
</feature>
<name>A0A7W2FS04_9VIBR</name>
<keyword evidence="3 5" id="KW-1133">Transmembrane helix</keyword>
<evidence type="ECO:0000313" key="8">
    <source>
        <dbReference type="Proteomes" id="UP000571701"/>
    </source>
</evidence>
<sequence>MNSPQDISLSTIVVGHKRKISVTWLMVIVENLLMALLPLFIGYSIDSLMAGQYHDLIVLAAVITTLVFVAVIRRFYDTRIYGEIRVRIGLKTDDFLREHTVTTRNARLTMSRELVDFLENDLPSLLTAIIQLVVTVGVLASFSYLLALSASVAGIIMLAIYALFHRAFIELNAALNTQMERQVNVLSFLSHNGLYAHLQKLKTREIKLSDTEAMLYGLVFIVLFGFVLTNLMLTTQLNAPTAGQLFSVVTYSLEFVEAAIMLPVTLQTLSRLSEISQRLNVR</sequence>
<feature type="transmembrane region" description="Helical" evidence="5">
    <location>
        <begin position="57"/>
        <end position="76"/>
    </location>
</feature>
<dbReference type="EMBL" id="JACFYF010000007">
    <property type="protein sequence ID" value="MBA5763183.1"/>
    <property type="molecule type" value="Genomic_DNA"/>
</dbReference>
<gene>
    <name evidence="7" type="ORF">H2O73_12545</name>
</gene>
<comment type="caution">
    <text evidence="7">The sequence shown here is derived from an EMBL/GenBank/DDBJ whole genome shotgun (WGS) entry which is preliminary data.</text>
</comment>
<dbReference type="RefSeq" id="WP_182109200.1">
    <property type="nucleotide sequence ID" value="NZ_JACFYF010000007.1"/>
</dbReference>
<dbReference type="PROSITE" id="PS50929">
    <property type="entry name" value="ABC_TM1F"/>
    <property type="match status" value="1"/>
</dbReference>
<dbReference type="SUPFAM" id="SSF90123">
    <property type="entry name" value="ABC transporter transmembrane region"/>
    <property type="match status" value="1"/>
</dbReference>
<keyword evidence="4 5" id="KW-0472">Membrane</keyword>
<evidence type="ECO:0000256" key="3">
    <source>
        <dbReference type="ARBA" id="ARBA00022989"/>
    </source>
</evidence>
<accession>A0A7W2FS04</accession>
<dbReference type="GO" id="GO:0140359">
    <property type="term" value="F:ABC-type transporter activity"/>
    <property type="evidence" value="ECO:0007669"/>
    <property type="project" value="InterPro"/>
</dbReference>
<dbReference type="Pfam" id="PF13748">
    <property type="entry name" value="ABC_membrane_3"/>
    <property type="match status" value="1"/>
</dbReference>
<dbReference type="GO" id="GO:0005524">
    <property type="term" value="F:ATP binding"/>
    <property type="evidence" value="ECO:0007669"/>
    <property type="project" value="InterPro"/>
</dbReference>
<feature type="transmembrane region" description="Helical" evidence="5">
    <location>
        <begin position="213"/>
        <end position="233"/>
    </location>
</feature>
<organism evidence="7 8">
    <name type="scientific">Vibrio marinisediminis</name>
    <dbReference type="NCBI Taxonomy" id="2758441"/>
    <lineage>
        <taxon>Bacteria</taxon>
        <taxon>Pseudomonadati</taxon>
        <taxon>Pseudomonadota</taxon>
        <taxon>Gammaproteobacteria</taxon>
        <taxon>Vibrionales</taxon>
        <taxon>Vibrionaceae</taxon>
        <taxon>Vibrio</taxon>
    </lineage>
</organism>
<evidence type="ECO:0000256" key="5">
    <source>
        <dbReference type="SAM" id="Phobius"/>
    </source>
</evidence>